<evidence type="ECO:0000256" key="4">
    <source>
        <dbReference type="ARBA" id="ARBA00023002"/>
    </source>
</evidence>
<dbReference type="SUPFAM" id="SSF51905">
    <property type="entry name" value="FAD/NAD(P)-binding domain"/>
    <property type="match status" value="1"/>
</dbReference>
<evidence type="ECO:0000256" key="2">
    <source>
        <dbReference type="ARBA" id="ARBA00022630"/>
    </source>
</evidence>
<dbReference type="AlphaFoldDB" id="A0AAD7XNG0"/>
<feature type="domain" description="FAD/NAD(P)-binding" evidence="5">
    <location>
        <begin position="2"/>
        <end position="260"/>
    </location>
</feature>
<evidence type="ECO:0000256" key="1">
    <source>
        <dbReference type="ARBA" id="ARBA00006442"/>
    </source>
</evidence>
<keyword evidence="7" id="KW-1185">Reference proteome</keyword>
<dbReference type="InterPro" id="IPR036188">
    <property type="entry name" value="FAD/NAD-bd_sf"/>
</dbReference>
<protein>
    <recommendedName>
        <fullName evidence="5">FAD/NAD(P)-binding domain-containing protein</fullName>
    </recommendedName>
</protein>
<dbReference type="EMBL" id="JAQMWT010000388">
    <property type="protein sequence ID" value="KAJ8602250.1"/>
    <property type="molecule type" value="Genomic_DNA"/>
</dbReference>
<dbReference type="InterPro" id="IPR023753">
    <property type="entry name" value="FAD/NAD-binding_dom"/>
</dbReference>
<evidence type="ECO:0000256" key="3">
    <source>
        <dbReference type="ARBA" id="ARBA00022827"/>
    </source>
</evidence>
<dbReference type="Pfam" id="PF07992">
    <property type="entry name" value="Pyr_redox_2"/>
    <property type="match status" value="1"/>
</dbReference>
<comment type="similarity">
    <text evidence="1">Belongs to the FAD-dependent oxidoreductase family.</text>
</comment>
<dbReference type="Gene3D" id="3.50.50.60">
    <property type="entry name" value="FAD/NAD(P)-binding domain"/>
    <property type="match status" value="2"/>
</dbReference>
<organism evidence="6 7">
    <name type="scientific">Chrysophaeum taylorii</name>
    <dbReference type="NCBI Taxonomy" id="2483200"/>
    <lineage>
        <taxon>Eukaryota</taxon>
        <taxon>Sar</taxon>
        <taxon>Stramenopiles</taxon>
        <taxon>Ochrophyta</taxon>
        <taxon>Pelagophyceae</taxon>
        <taxon>Pelagomonadales</taxon>
        <taxon>Pelagomonadaceae</taxon>
        <taxon>Chrysophaeum</taxon>
    </lineage>
</organism>
<dbReference type="PANTHER" id="PTHR43735:SF3">
    <property type="entry name" value="FERROPTOSIS SUPPRESSOR PROTEIN 1"/>
    <property type="match status" value="1"/>
</dbReference>
<name>A0AAD7XNG0_9STRA</name>
<keyword evidence="4" id="KW-0560">Oxidoreductase</keyword>
<dbReference type="GO" id="GO:0005737">
    <property type="term" value="C:cytoplasm"/>
    <property type="evidence" value="ECO:0007669"/>
    <property type="project" value="TreeGrafter"/>
</dbReference>
<reference evidence="6" key="1">
    <citation type="submission" date="2023-01" db="EMBL/GenBank/DDBJ databases">
        <title>Metagenome sequencing of chrysophaentin producing Chrysophaeum taylorii.</title>
        <authorList>
            <person name="Davison J."/>
            <person name="Bewley C."/>
        </authorList>
    </citation>
    <scope>NUCLEOTIDE SEQUENCE</scope>
    <source>
        <strain evidence="6">NIES-1699</strain>
    </source>
</reference>
<evidence type="ECO:0000313" key="7">
    <source>
        <dbReference type="Proteomes" id="UP001230188"/>
    </source>
</evidence>
<accession>A0AAD7XNG0</accession>
<proteinExistence type="inferred from homology"/>
<dbReference type="GO" id="GO:0050660">
    <property type="term" value="F:flavin adenine dinucleotide binding"/>
    <property type="evidence" value="ECO:0007669"/>
    <property type="project" value="TreeGrafter"/>
</dbReference>
<dbReference type="GO" id="GO:0004174">
    <property type="term" value="F:electron-transferring-flavoprotein dehydrogenase activity"/>
    <property type="evidence" value="ECO:0007669"/>
    <property type="project" value="TreeGrafter"/>
</dbReference>
<dbReference type="PANTHER" id="PTHR43735">
    <property type="entry name" value="APOPTOSIS-INDUCING FACTOR 1"/>
    <property type="match status" value="1"/>
</dbReference>
<keyword evidence="2" id="KW-0285">Flavoprotein</keyword>
<evidence type="ECO:0000313" key="6">
    <source>
        <dbReference type="EMBL" id="KAJ8602250.1"/>
    </source>
</evidence>
<gene>
    <name evidence="6" type="ORF">CTAYLR_003629</name>
</gene>
<dbReference type="Proteomes" id="UP001230188">
    <property type="component" value="Unassembled WGS sequence"/>
</dbReference>
<keyword evidence="3" id="KW-0274">FAD</keyword>
<comment type="caution">
    <text evidence="6">The sequence shown here is derived from an EMBL/GenBank/DDBJ whole genome shotgun (WGS) entry which is preliminary data.</text>
</comment>
<sequence length="418" mass="45428">MGVSGCSALKHIAKKMTGRVEVIAVFAHDFLEWNLSATYFFANPAEYYKFVSRDKEKFEVTGVSYEYDVCVEVRPKESVVVLKSGKELEYDALVLALGYKIPLIQRQLGCTYEERKAEVEEWGAAIAAAKTVVVSGPGATGLEYVGDIKKAYPSCRVVLLSRSGQLMSDAYPDSLREKFVKVLEAQGVEILKGSAGTEPLKTKGAIQIDGGDLEYDVFLPAFGQGLATDFLPDDLLNAKGEIMTNDCLQSKEHPEIFAIGVNDKGQGFSAPKLDKQANDTAANAVNFVLGKPLKPHAPLHPEKDWAVRPMTVKIGYGEYIYWDATQFDPVFKCMTCDGKCGFPCGPPICFWLCGNCTAPFACGLCGSECEGKRPAEFYTNCMGIGGVKIFAPMFGMTGFTNNPPLDGGAAPVPDTMLR</sequence>
<evidence type="ECO:0000259" key="5">
    <source>
        <dbReference type="Pfam" id="PF07992"/>
    </source>
</evidence>